<sequence length="137" mass="16344">MDLKWITQMAERIKELEKENKRLKGLLEECENKREPDMTKPQPCTKFCNAGTPVTMKWLTKLSEETHEVIQEATNMEELLWLEEIWSAADKKDRLAMKLTDVKTVCESWLHDLGYSEEERGELHRRVNEKNRERGYF</sequence>
<name>A0A8S5P579_9CAUD</name>
<feature type="coiled-coil region" evidence="1">
    <location>
        <begin position="6"/>
        <end position="33"/>
    </location>
</feature>
<keyword evidence="1" id="KW-0175">Coiled coil</keyword>
<accession>A0A8S5P579</accession>
<proteinExistence type="predicted"/>
<reference evidence="2" key="1">
    <citation type="journal article" date="2021" name="Proc. Natl. Acad. Sci. U.S.A.">
        <title>A Catalog of Tens of Thousands of Viruses from Human Metagenomes Reveals Hidden Associations with Chronic Diseases.</title>
        <authorList>
            <person name="Tisza M.J."/>
            <person name="Buck C.B."/>
        </authorList>
    </citation>
    <scope>NUCLEOTIDE SEQUENCE</scope>
    <source>
        <strain evidence="2">Ctiil21</strain>
    </source>
</reference>
<protein>
    <submittedName>
        <fullName evidence="2">GABH ALL/GABH BLL coil heterodimer, DE NOVO.1A</fullName>
    </submittedName>
</protein>
<evidence type="ECO:0000256" key="1">
    <source>
        <dbReference type="SAM" id="Coils"/>
    </source>
</evidence>
<organism evidence="2">
    <name type="scientific">Myoviridae sp. ctiil21</name>
    <dbReference type="NCBI Taxonomy" id="2825153"/>
    <lineage>
        <taxon>Viruses</taxon>
        <taxon>Duplodnaviria</taxon>
        <taxon>Heunggongvirae</taxon>
        <taxon>Uroviricota</taxon>
        <taxon>Caudoviricetes</taxon>
    </lineage>
</organism>
<evidence type="ECO:0000313" key="2">
    <source>
        <dbReference type="EMBL" id="DAE02222.1"/>
    </source>
</evidence>
<dbReference type="EMBL" id="BK015343">
    <property type="protein sequence ID" value="DAE02222.1"/>
    <property type="molecule type" value="Genomic_DNA"/>
</dbReference>